<reference evidence="1" key="1">
    <citation type="journal article" date="2014" name="Int. J. Syst. Evol. Microbiol.">
        <title>Complete genome sequence of Corynebacterium casei LMG S-19264T (=DSM 44701T), isolated from a smear-ripened cheese.</title>
        <authorList>
            <consortium name="US DOE Joint Genome Institute (JGI-PGF)"/>
            <person name="Walter F."/>
            <person name="Albersmeier A."/>
            <person name="Kalinowski J."/>
            <person name="Ruckert C."/>
        </authorList>
    </citation>
    <scope>NUCLEOTIDE SEQUENCE</scope>
    <source>
        <strain evidence="1">CGMCC 1.15493</strain>
    </source>
</reference>
<gene>
    <name evidence="1" type="ORF">GCM10011335_42220</name>
</gene>
<name>A0A916Y8Y4_9HYPH</name>
<protein>
    <submittedName>
        <fullName evidence="1">Uncharacterized protein</fullName>
    </submittedName>
</protein>
<accession>A0A916Y8Y4</accession>
<dbReference type="AlphaFoldDB" id="A0A916Y8Y4"/>
<dbReference type="EMBL" id="BMJJ01000012">
    <property type="protein sequence ID" value="GGD34740.1"/>
    <property type="molecule type" value="Genomic_DNA"/>
</dbReference>
<sequence length="72" mass="8022">MQGVRSSTDPKLRRRERLRYGMSLCMKAFIDAGGTDAATMFPQAQPTGSVDKDQCGLKRLTLYMAGPTRPRE</sequence>
<organism evidence="1 2">
    <name type="scientific">Aureimonas glaciei</name>
    <dbReference type="NCBI Taxonomy" id="1776957"/>
    <lineage>
        <taxon>Bacteria</taxon>
        <taxon>Pseudomonadati</taxon>
        <taxon>Pseudomonadota</taxon>
        <taxon>Alphaproteobacteria</taxon>
        <taxon>Hyphomicrobiales</taxon>
        <taxon>Aurantimonadaceae</taxon>
        <taxon>Aureimonas</taxon>
    </lineage>
</organism>
<evidence type="ECO:0000313" key="1">
    <source>
        <dbReference type="EMBL" id="GGD34740.1"/>
    </source>
</evidence>
<proteinExistence type="predicted"/>
<dbReference type="Proteomes" id="UP000613160">
    <property type="component" value="Unassembled WGS sequence"/>
</dbReference>
<comment type="caution">
    <text evidence="1">The sequence shown here is derived from an EMBL/GenBank/DDBJ whole genome shotgun (WGS) entry which is preliminary data.</text>
</comment>
<keyword evidence="2" id="KW-1185">Reference proteome</keyword>
<reference evidence="1" key="2">
    <citation type="submission" date="2020-09" db="EMBL/GenBank/DDBJ databases">
        <authorList>
            <person name="Sun Q."/>
            <person name="Zhou Y."/>
        </authorList>
    </citation>
    <scope>NUCLEOTIDE SEQUENCE</scope>
    <source>
        <strain evidence="1">CGMCC 1.15493</strain>
    </source>
</reference>
<evidence type="ECO:0000313" key="2">
    <source>
        <dbReference type="Proteomes" id="UP000613160"/>
    </source>
</evidence>